<reference evidence="3" key="1">
    <citation type="submission" date="2021-01" db="EMBL/GenBank/DDBJ databases">
        <authorList>
            <person name="Corre E."/>
            <person name="Pelletier E."/>
            <person name="Niang G."/>
            <person name="Scheremetjew M."/>
            <person name="Finn R."/>
            <person name="Kale V."/>
            <person name="Holt S."/>
            <person name="Cochrane G."/>
            <person name="Meng A."/>
            <person name="Brown T."/>
            <person name="Cohen L."/>
        </authorList>
    </citation>
    <scope>NUCLEOTIDE SEQUENCE</scope>
    <source>
        <strain evidence="3">10249 10 AB</strain>
    </source>
</reference>
<feature type="signal peptide" evidence="2">
    <location>
        <begin position="1"/>
        <end position="24"/>
    </location>
</feature>
<evidence type="ECO:0000313" key="3">
    <source>
        <dbReference type="EMBL" id="CAE0711676.1"/>
    </source>
</evidence>
<dbReference type="EMBL" id="HBIX01005566">
    <property type="protein sequence ID" value="CAE0711676.1"/>
    <property type="molecule type" value="Transcribed_RNA"/>
</dbReference>
<evidence type="ECO:0008006" key="4">
    <source>
        <dbReference type="Google" id="ProtNLM"/>
    </source>
</evidence>
<protein>
    <recommendedName>
        <fullName evidence="4">Plastid lipid-associated protein/fibrillin conserved domain-containing protein</fullName>
    </recommendedName>
</protein>
<feature type="region of interest" description="Disordered" evidence="1">
    <location>
        <begin position="48"/>
        <end position="74"/>
    </location>
</feature>
<gene>
    <name evidence="3" type="ORF">PAUS00366_LOCUS4428</name>
</gene>
<feature type="chain" id="PRO_5031403132" description="Plastid lipid-associated protein/fibrillin conserved domain-containing protein" evidence="2">
    <location>
        <begin position="25"/>
        <end position="255"/>
    </location>
</feature>
<organism evidence="3">
    <name type="scientific">Pseudo-nitzschia australis</name>
    <dbReference type="NCBI Taxonomy" id="44445"/>
    <lineage>
        <taxon>Eukaryota</taxon>
        <taxon>Sar</taxon>
        <taxon>Stramenopiles</taxon>
        <taxon>Ochrophyta</taxon>
        <taxon>Bacillariophyta</taxon>
        <taxon>Bacillariophyceae</taxon>
        <taxon>Bacillariophycidae</taxon>
        <taxon>Bacillariales</taxon>
        <taxon>Bacillariaceae</taxon>
        <taxon>Pseudo-nitzschia</taxon>
    </lineage>
</organism>
<accession>A0A7S4AD36</accession>
<keyword evidence="2" id="KW-0732">Signal</keyword>
<name>A0A7S4AD36_9STRA</name>
<evidence type="ECO:0000256" key="2">
    <source>
        <dbReference type="SAM" id="SignalP"/>
    </source>
</evidence>
<proteinExistence type="predicted"/>
<dbReference type="AlphaFoldDB" id="A0A7S4AD36"/>
<evidence type="ECO:0000256" key="1">
    <source>
        <dbReference type="SAM" id="MobiDB-lite"/>
    </source>
</evidence>
<sequence>MTNIPLMSVALLFALSCSLPQANSFTRTTLSTSRITVNPSLIRPINNHELYAKKPAKKNKKGATNSGGSGFGKVRIESTSSKVRSVSGHAGSGEKPLRQAANTFDAIRKDHGKEATHDVYCYSPIDDEETFWFVGKIALRPGVPAHMGVLSQKRLILEYSKRELRPQNFGGKYASALELWLAPGDSEMDAVQNKVTLTKVEGTTKDLSSDFSVKDVGYNPEIYIGDEVEKGGLRIKRDPSTGQPIRPVFEVNESM</sequence>